<reference evidence="2 3" key="1">
    <citation type="submission" date="2019-07" db="EMBL/GenBank/DDBJ databases">
        <title>Complete Genome Sequence and Methylome Analysis of Nocardia otitidis-caviarum NEB252.</title>
        <authorList>
            <person name="Fomenkov A."/>
            <person name="Anton B.P."/>
            <person name="Vincze T."/>
            <person name="Roberts R.J."/>
        </authorList>
    </citation>
    <scope>NUCLEOTIDE SEQUENCE [LARGE SCALE GENOMIC DNA]</scope>
    <source>
        <strain evidence="2 3">NEB252</strain>
    </source>
</reference>
<dbReference type="AlphaFoldDB" id="A0A516NQK7"/>
<dbReference type="GeneID" id="300407615"/>
<dbReference type="RefSeq" id="WP_143982307.1">
    <property type="nucleotide sequence ID" value="NZ_CP041695.1"/>
</dbReference>
<dbReference type="KEGG" id="nod:FOH10_23250"/>
<proteinExistence type="predicted"/>
<dbReference type="InterPro" id="IPR016024">
    <property type="entry name" value="ARM-type_fold"/>
</dbReference>
<evidence type="ECO:0000313" key="2">
    <source>
        <dbReference type="EMBL" id="QDP81192.1"/>
    </source>
</evidence>
<gene>
    <name evidence="2" type="ORF">FOH10_23250</name>
</gene>
<protein>
    <recommendedName>
        <fullName evidence="4">HEAT repeat domain-containing protein</fullName>
    </recommendedName>
</protein>
<accession>A0A516NQK7</accession>
<sequence>MNSDFEDGLRSTLARSKDEDTGTRLSAIVDLASMAHDEQAMARLVEMLDDPNVTVEVDAAEALARHGGTNGLLAVLENLGRRGDDGDFRLHRL</sequence>
<name>A0A516NQK7_9NOCA</name>
<dbReference type="InterPro" id="IPR011989">
    <property type="entry name" value="ARM-like"/>
</dbReference>
<dbReference type="Gene3D" id="1.25.10.10">
    <property type="entry name" value="Leucine-rich Repeat Variant"/>
    <property type="match status" value="1"/>
</dbReference>
<feature type="region of interest" description="Disordered" evidence="1">
    <location>
        <begin position="1"/>
        <end position="21"/>
    </location>
</feature>
<dbReference type="EMBL" id="CP041695">
    <property type="protein sequence ID" value="QDP81192.1"/>
    <property type="molecule type" value="Genomic_DNA"/>
</dbReference>
<organism evidence="2 3">
    <name type="scientific">Nocardia otitidiscaviarum</name>
    <dbReference type="NCBI Taxonomy" id="1823"/>
    <lineage>
        <taxon>Bacteria</taxon>
        <taxon>Bacillati</taxon>
        <taxon>Actinomycetota</taxon>
        <taxon>Actinomycetes</taxon>
        <taxon>Mycobacteriales</taxon>
        <taxon>Nocardiaceae</taxon>
        <taxon>Nocardia</taxon>
    </lineage>
</organism>
<evidence type="ECO:0000256" key="1">
    <source>
        <dbReference type="SAM" id="MobiDB-lite"/>
    </source>
</evidence>
<evidence type="ECO:0000313" key="3">
    <source>
        <dbReference type="Proteomes" id="UP000317039"/>
    </source>
</evidence>
<evidence type="ECO:0008006" key="4">
    <source>
        <dbReference type="Google" id="ProtNLM"/>
    </source>
</evidence>
<dbReference type="SUPFAM" id="SSF48371">
    <property type="entry name" value="ARM repeat"/>
    <property type="match status" value="1"/>
</dbReference>
<dbReference type="Pfam" id="PF13646">
    <property type="entry name" value="HEAT_2"/>
    <property type="match status" value="1"/>
</dbReference>
<dbReference type="Proteomes" id="UP000317039">
    <property type="component" value="Chromosome"/>
</dbReference>